<dbReference type="PRINTS" id="PR00420">
    <property type="entry name" value="RNGMNOXGNASE"/>
</dbReference>
<dbReference type="InterPro" id="IPR036188">
    <property type="entry name" value="FAD/NAD-bd_sf"/>
</dbReference>
<dbReference type="SUPFAM" id="SSF51905">
    <property type="entry name" value="FAD/NAD(P)-binding domain"/>
    <property type="match status" value="1"/>
</dbReference>
<dbReference type="EMBL" id="BMWP01000001">
    <property type="protein sequence ID" value="GGW21770.1"/>
    <property type="molecule type" value="Genomic_DNA"/>
</dbReference>
<dbReference type="InterPro" id="IPR050407">
    <property type="entry name" value="Geranylgeranyl_reductase"/>
</dbReference>
<keyword evidence="3" id="KW-1185">Reference proteome</keyword>
<proteinExistence type="predicted"/>
<dbReference type="Proteomes" id="UP000634668">
    <property type="component" value="Unassembled WGS sequence"/>
</dbReference>
<sequence>MNDYDVIVIGGGLAGLTTALHLSKYHYTIAVFERLEYPHHKVCGEYVSMEIVPYLESLGVSLPKNIQINKMLLSTVNGNSISANLPLGGLGISRYALDYALYKKAILQDITIISEHVTSIRFEDHVFNVSDTNGVNYTSKFVVGAYGKREALDKKLNRGFINRKSPWIGVKAHYQLDTFPDNMVELHNFRGGYGGLSKTESGAVNFCYLVSYTSFKKEKNMERFHQNVLSKNPYLNKFLNESQMLFEKPLSIAQISFGKKSTVENHVLMCGDTAGLIHPFCGNGMAMAVHSAKMVAELIHHYFTKPNYKRHQLEKDYNTQWHRTFGKRIWVGKQLQGILLNETISHSAMQLINNSPYLVSRLITATHGRPIDPL</sequence>
<feature type="domain" description="FAD dependent oxidoreductase" evidence="1">
    <location>
        <begin position="5"/>
        <end position="35"/>
    </location>
</feature>
<dbReference type="Gene3D" id="3.50.50.60">
    <property type="entry name" value="FAD/NAD(P)-binding domain"/>
    <property type="match status" value="1"/>
</dbReference>
<reference evidence="2" key="2">
    <citation type="submission" date="2020-09" db="EMBL/GenBank/DDBJ databases">
        <authorList>
            <person name="Sun Q."/>
            <person name="Kim S."/>
        </authorList>
    </citation>
    <scope>NUCLEOTIDE SEQUENCE</scope>
    <source>
        <strain evidence="2">KCTC 12113</strain>
    </source>
</reference>
<dbReference type="RefSeq" id="WP_026815048.1">
    <property type="nucleotide sequence ID" value="NZ_BMWP01000001.1"/>
</dbReference>
<organism evidence="2 3">
    <name type="scientific">Arenibacter certesii</name>
    <dbReference type="NCBI Taxonomy" id="228955"/>
    <lineage>
        <taxon>Bacteria</taxon>
        <taxon>Pseudomonadati</taxon>
        <taxon>Bacteroidota</taxon>
        <taxon>Flavobacteriia</taxon>
        <taxon>Flavobacteriales</taxon>
        <taxon>Flavobacteriaceae</taxon>
        <taxon>Arenibacter</taxon>
    </lineage>
</organism>
<accession>A0A918IM18</accession>
<name>A0A918IM18_9FLAO</name>
<dbReference type="InterPro" id="IPR006076">
    <property type="entry name" value="FAD-dep_OxRdtase"/>
</dbReference>
<reference evidence="2" key="1">
    <citation type="journal article" date="2014" name="Int. J. Syst. Evol. Microbiol.">
        <title>Complete genome sequence of Corynebacterium casei LMG S-19264T (=DSM 44701T), isolated from a smear-ripened cheese.</title>
        <authorList>
            <consortium name="US DOE Joint Genome Institute (JGI-PGF)"/>
            <person name="Walter F."/>
            <person name="Albersmeier A."/>
            <person name="Kalinowski J."/>
            <person name="Ruckert C."/>
        </authorList>
    </citation>
    <scope>NUCLEOTIDE SEQUENCE</scope>
    <source>
        <strain evidence="2">KCTC 12113</strain>
    </source>
</reference>
<protein>
    <recommendedName>
        <fullName evidence="1">FAD dependent oxidoreductase domain-containing protein</fullName>
    </recommendedName>
</protein>
<gene>
    <name evidence="2" type="ORF">GCM10007383_00390</name>
</gene>
<evidence type="ECO:0000313" key="2">
    <source>
        <dbReference type="EMBL" id="GGW21770.1"/>
    </source>
</evidence>
<evidence type="ECO:0000259" key="1">
    <source>
        <dbReference type="Pfam" id="PF01266"/>
    </source>
</evidence>
<dbReference type="PANTHER" id="PTHR42685">
    <property type="entry name" value="GERANYLGERANYL DIPHOSPHATE REDUCTASE"/>
    <property type="match status" value="1"/>
</dbReference>
<dbReference type="AlphaFoldDB" id="A0A918IM18"/>
<evidence type="ECO:0000313" key="3">
    <source>
        <dbReference type="Proteomes" id="UP000634668"/>
    </source>
</evidence>
<comment type="caution">
    <text evidence="2">The sequence shown here is derived from an EMBL/GenBank/DDBJ whole genome shotgun (WGS) entry which is preliminary data.</text>
</comment>
<dbReference type="PANTHER" id="PTHR42685:SF22">
    <property type="entry name" value="CONDITIONED MEDIUM FACTOR RECEPTOR 1"/>
    <property type="match status" value="1"/>
</dbReference>
<dbReference type="Pfam" id="PF01266">
    <property type="entry name" value="DAO"/>
    <property type="match status" value="1"/>
</dbReference>